<dbReference type="SMART" id="SM00331">
    <property type="entry name" value="PP2C_SIG"/>
    <property type="match status" value="1"/>
</dbReference>
<dbReference type="Gene3D" id="3.60.40.10">
    <property type="entry name" value="PPM-type phosphatase domain"/>
    <property type="match status" value="1"/>
</dbReference>
<dbReference type="KEGG" id="sgrg:L0C25_17265"/>
<proteinExistence type="predicted"/>
<feature type="transmembrane region" description="Helical" evidence="2">
    <location>
        <begin position="54"/>
        <end position="72"/>
    </location>
</feature>
<accession>A0AA46TGB0</accession>
<organism evidence="4 5">
    <name type="scientific">Solicola gregarius</name>
    <dbReference type="NCBI Taxonomy" id="2908642"/>
    <lineage>
        <taxon>Bacteria</taxon>
        <taxon>Bacillati</taxon>
        <taxon>Actinomycetota</taxon>
        <taxon>Actinomycetes</taxon>
        <taxon>Propionibacteriales</taxon>
        <taxon>Nocardioidaceae</taxon>
        <taxon>Solicola</taxon>
    </lineage>
</organism>
<evidence type="ECO:0000313" key="5">
    <source>
        <dbReference type="Proteomes" id="UP001164390"/>
    </source>
</evidence>
<keyword evidence="1" id="KW-0378">Hydrolase</keyword>
<keyword evidence="5" id="KW-1185">Reference proteome</keyword>
<evidence type="ECO:0000256" key="2">
    <source>
        <dbReference type="SAM" id="Phobius"/>
    </source>
</evidence>
<dbReference type="InterPro" id="IPR036457">
    <property type="entry name" value="PPM-type-like_dom_sf"/>
</dbReference>
<evidence type="ECO:0000259" key="3">
    <source>
        <dbReference type="SMART" id="SM00331"/>
    </source>
</evidence>
<keyword evidence="2" id="KW-0472">Membrane</keyword>
<name>A0AA46TGB0_9ACTN</name>
<gene>
    <name evidence="4" type="ORF">L0C25_17265</name>
</gene>
<dbReference type="GO" id="GO:0016791">
    <property type="term" value="F:phosphatase activity"/>
    <property type="evidence" value="ECO:0007669"/>
    <property type="project" value="TreeGrafter"/>
</dbReference>
<evidence type="ECO:0000313" key="4">
    <source>
        <dbReference type="EMBL" id="UYM04277.1"/>
    </source>
</evidence>
<protein>
    <submittedName>
        <fullName evidence="4">Serine/threonine-protein phosphatase</fullName>
    </submittedName>
</protein>
<dbReference type="PANTHER" id="PTHR43156:SF2">
    <property type="entry name" value="STAGE II SPORULATION PROTEIN E"/>
    <property type="match status" value="1"/>
</dbReference>
<sequence length="342" mass="36196">MAANPRRQSLVLLALCAVNLVLTVAALYNYDFFPLIVYVVPMLFASVMLQFRPFALTVLLQVCCVAVVMASLEQTPTRAVVCVVLAAIAAMLLTVSARVKVGLPGSLGESMIIDLRDRLLAQGELPALPASWYAQSALRSADGAQFAGDFMVASRAPGSDQLEVVMVDVSGKGLSAGTRALQLSGAFGGLLGALPADEFLGAANGYLLRQDWIEGFATAAHMVIDLETGNFEVRTAGHPPGLQWIAGSKTWISLPSDGPALGLIEDARFKAATGSIGSGDALLLYTDGLVESPSQDYRLGIDKLINEAERMLASGIDNGASRLLSRIGTTHDDRALLVLHRR</sequence>
<dbReference type="RefSeq" id="WP_271632947.1">
    <property type="nucleotide sequence ID" value="NZ_CP094970.1"/>
</dbReference>
<keyword evidence="2" id="KW-0812">Transmembrane</keyword>
<dbReference type="InterPro" id="IPR001932">
    <property type="entry name" value="PPM-type_phosphatase-like_dom"/>
</dbReference>
<feature type="transmembrane region" description="Helical" evidence="2">
    <location>
        <begin position="78"/>
        <end position="97"/>
    </location>
</feature>
<dbReference type="EMBL" id="CP094970">
    <property type="protein sequence ID" value="UYM04277.1"/>
    <property type="molecule type" value="Genomic_DNA"/>
</dbReference>
<dbReference type="PANTHER" id="PTHR43156">
    <property type="entry name" value="STAGE II SPORULATION PROTEIN E-RELATED"/>
    <property type="match status" value="1"/>
</dbReference>
<dbReference type="Pfam" id="PF07228">
    <property type="entry name" value="SpoIIE"/>
    <property type="match status" value="1"/>
</dbReference>
<feature type="domain" description="PPM-type phosphatase" evidence="3">
    <location>
        <begin position="131"/>
        <end position="341"/>
    </location>
</feature>
<dbReference type="InterPro" id="IPR052016">
    <property type="entry name" value="Bact_Sigma-Reg"/>
</dbReference>
<keyword evidence="2" id="KW-1133">Transmembrane helix</keyword>
<dbReference type="AlphaFoldDB" id="A0AA46TGB0"/>
<dbReference type="Proteomes" id="UP001164390">
    <property type="component" value="Chromosome"/>
</dbReference>
<reference evidence="4" key="1">
    <citation type="submission" date="2022-01" db="EMBL/GenBank/DDBJ databases">
        <title>Nocardioidaceae gen. sp. A5X3R13.</title>
        <authorList>
            <person name="Lopez Marin M.A."/>
            <person name="Uhlik O."/>
        </authorList>
    </citation>
    <scope>NUCLEOTIDE SEQUENCE</scope>
    <source>
        <strain evidence="4">A5X3R13</strain>
    </source>
</reference>
<evidence type="ECO:0000256" key="1">
    <source>
        <dbReference type="ARBA" id="ARBA00022801"/>
    </source>
</evidence>